<evidence type="ECO:0000313" key="11">
    <source>
        <dbReference type="EMBL" id="NEW09764.1"/>
    </source>
</evidence>
<comment type="catalytic activity">
    <reaction evidence="9">
        <text>O-acetyl-L-serine + hydrogen sulfide = L-cysteine + acetate</text>
        <dbReference type="Rhea" id="RHEA:14829"/>
        <dbReference type="ChEBI" id="CHEBI:29919"/>
        <dbReference type="ChEBI" id="CHEBI:30089"/>
        <dbReference type="ChEBI" id="CHEBI:35235"/>
        <dbReference type="ChEBI" id="CHEBI:58340"/>
        <dbReference type="EC" id="2.5.1.47"/>
    </reaction>
</comment>
<name>A0A6G4A742_9BACL</name>
<dbReference type="RefSeq" id="WP_163953905.1">
    <property type="nucleotide sequence ID" value="NZ_JAAIKC010000023.1"/>
</dbReference>
<accession>A0A6G4A742</accession>
<dbReference type="EC" id="2.5.1.47" evidence="4"/>
<dbReference type="SUPFAM" id="SSF53686">
    <property type="entry name" value="Tryptophan synthase beta subunit-like PLP-dependent enzymes"/>
    <property type="match status" value="1"/>
</dbReference>
<keyword evidence="8" id="KW-0198">Cysteine biosynthesis</keyword>
<sequence length="316" mass="34705">MGNRNKLCDSILDLIGQTPMVRINKLVSEEDAEVYLKLESYNPGGSVKDRTAYGIIRQAEKDGLLKPGGTIIELTSGNTGIGLASIAAVLGYKTIIYIREKYNKERFDLLRAFGAEIITFSADEDIDVVKERVEKHHQELPNSFVARQSENPANPAIHRLTTAEEILDQTDRNLDAFVATSGTGGTITGIGERLKEVVTNVSIYLVESERSKVLEGEEPGEHYIYGISPSQIPEVINMQILEEIIHISDENAWLTSKDLARKEGILAGPSTGAAVWAAIQIARRLGKGKRVVALGPDTGERYLSIGLFDDKPLVFQ</sequence>
<dbReference type="CDD" id="cd01561">
    <property type="entry name" value="CBS_like"/>
    <property type="match status" value="1"/>
</dbReference>
<keyword evidence="5" id="KW-0028">Amino-acid biosynthesis</keyword>
<dbReference type="PROSITE" id="PS00901">
    <property type="entry name" value="CYS_SYNTHASE"/>
    <property type="match status" value="1"/>
</dbReference>
<evidence type="ECO:0000256" key="5">
    <source>
        <dbReference type="ARBA" id="ARBA00022605"/>
    </source>
</evidence>
<dbReference type="GO" id="GO:0004124">
    <property type="term" value="F:cysteine synthase activity"/>
    <property type="evidence" value="ECO:0007669"/>
    <property type="project" value="UniProtKB-EC"/>
</dbReference>
<evidence type="ECO:0000259" key="10">
    <source>
        <dbReference type="Pfam" id="PF00291"/>
    </source>
</evidence>
<organism evidence="11">
    <name type="scientific">Paenibacillus sp. SYP-B3998</name>
    <dbReference type="NCBI Taxonomy" id="2678564"/>
    <lineage>
        <taxon>Bacteria</taxon>
        <taxon>Bacillati</taxon>
        <taxon>Bacillota</taxon>
        <taxon>Bacilli</taxon>
        <taxon>Bacillales</taxon>
        <taxon>Paenibacillaceae</taxon>
        <taxon>Paenibacillus</taxon>
    </lineage>
</organism>
<dbReference type="Pfam" id="PF00291">
    <property type="entry name" value="PALP"/>
    <property type="match status" value="1"/>
</dbReference>
<dbReference type="Gene3D" id="3.40.50.1100">
    <property type="match status" value="2"/>
</dbReference>
<evidence type="ECO:0000256" key="8">
    <source>
        <dbReference type="ARBA" id="ARBA00023192"/>
    </source>
</evidence>
<feature type="domain" description="Tryptophan synthase beta chain-like PALP" evidence="10">
    <location>
        <begin position="12"/>
        <end position="295"/>
    </location>
</feature>
<evidence type="ECO:0000256" key="4">
    <source>
        <dbReference type="ARBA" id="ARBA00012681"/>
    </source>
</evidence>
<evidence type="ECO:0000256" key="2">
    <source>
        <dbReference type="ARBA" id="ARBA00004962"/>
    </source>
</evidence>
<proteinExistence type="inferred from homology"/>
<evidence type="ECO:0000256" key="9">
    <source>
        <dbReference type="ARBA" id="ARBA00047931"/>
    </source>
</evidence>
<dbReference type="FunFam" id="3.40.50.1100:FF:000006">
    <property type="entry name" value="Cysteine synthase"/>
    <property type="match status" value="1"/>
</dbReference>
<dbReference type="UniPathway" id="UPA00136">
    <property type="reaction ID" value="UER00200"/>
</dbReference>
<dbReference type="AlphaFoldDB" id="A0A6G4A742"/>
<reference evidence="11" key="1">
    <citation type="submission" date="2020-02" db="EMBL/GenBank/DDBJ databases">
        <authorList>
            <person name="Shen X.-R."/>
            <person name="Zhang Y.-X."/>
        </authorList>
    </citation>
    <scope>NUCLEOTIDE SEQUENCE</scope>
    <source>
        <strain evidence="11">SYP-B3998</strain>
    </source>
</reference>
<dbReference type="PANTHER" id="PTHR10314">
    <property type="entry name" value="CYSTATHIONINE BETA-SYNTHASE"/>
    <property type="match status" value="1"/>
</dbReference>
<comment type="caution">
    <text evidence="11">The sequence shown here is derived from an EMBL/GenBank/DDBJ whole genome shotgun (WGS) entry which is preliminary data.</text>
</comment>
<evidence type="ECO:0000256" key="3">
    <source>
        <dbReference type="ARBA" id="ARBA00007103"/>
    </source>
</evidence>
<dbReference type="GO" id="GO:0006535">
    <property type="term" value="P:cysteine biosynthetic process from serine"/>
    <property type="evidence" value="ECO:0007669"/>
    <property type="project" value="InterPro"/>
</dbReference>
<evidence type="ECO:0000256" key="1">
    <source>
        <dbReference type="ARBA" id="ARBA00001933"/>
    </source>
</evidence>
<dbReference type="InterPro" id="IPR001216">
    <property type="entry name" value="P-phosphate_BS"/>
</dbReference>
<comment type="pathway">
    <text evidence="2">Amino-acid biosynthesis; L-cysteine biosynthesis; L-cysteine from L-serine: step 2/2.</text>
</comment>
<evidence type="ECO:0000256" key="6">
    <source>
        <dbReference type="ARBA" id="ARBA00022679"/>
    </source>
</evidence>
<keyword evidence="6 11" id="KW-0808">Transferase</keyword>
<protein>
    <recommendedName>
        <fullName evidence="4">cysteine synthase</fullName>
        <ecNumber evidence="4">2.5.1.47</ecNumber>
    </recommendedName>
</protein>
<dbReference type="InterPro" id="IPR036052">
    <property type="entry name" value="TrpB-like_PALP_sf"/>
</dbReference>
<dbReference type="NCBIfam" id="TIGR01139">
    <property type="entry name" value="cysK"/>
    <property type="match status" value="1"/>
</dbReference>
<keyword evidence="7" id="KW-0663">Pyridoxal phosphate</keyword>
<comment type="cofactor">
    <cofactor evidence="1">
        <name>pyridoxal 5'-phosphate</name>
        <dbReference type="ChEBI" id="CHEBI:597326"/>
    </cofactor>
</comment>
<dbReference type="InterPro" id="IPR050214">
    <property type="entry name" value="Cys_Synth/Cystath_Beta-Synth"/>
</dbReference>
<dbReference type="EMBL" id="JAAIKC010000023">
    <property type="protein sequence ID" value="NEW09764.1"/>
    <property type="molecule type" value="Genomic_DNA"/>
</dbReference>
<gene>
    <name evidence="11" type="primary">cysK</name>
    <name evidence="11" type="ORF">GK047_27975</name>
</gene>
<evidence type="ECO:0000256" key="7">
    <source>
        <dbReference type="ARBA" id="ARBA00022898"/>
    </source>
</evidence>
<dbReference type="InterPro" id="IPR005859">
    <property type="entry name" value="CysK"/>
</dbReference>
<dbReference type="InterPro" id="IPR001926">
    <property type="entry name" value="TrpB-like_PALP"/>
</dbReference>
<comment type="similarity">
    <text evidence="3">Belongs to the cysteine synthase/cystathionine beta-synthase family.</text>
</comment>